<dbReference type="PANTHER" id="PTHR33169:SF13">
    <property type="entry name" value="PADR-FAMILY TRANSCRIPTIONAL REGULATOR"/>
    <property type="match status" value="1"/>
</dbReference>
<feature type="domain" description="Transcription regulator PadR N-terminal" evidence="1">
    <location>
        <begin position="16"/>
        <end position="89"/>
    </location>
</feature>
<dbReference type="Pfam" id="PF03551">
    <property type="entry name" value="PadR"/>
    <property type="match status" value="1"/>
</dbReference>
<dbReference type="Proteomes" id="UP001589608">
    <property type="component" value="Unassembled WGS sequence"/>
</dbReference>
<evidence type="ECO:0000313" key="3">
    <source>
        <dbReference type="Proteomes" id="UP001589608"/>
    </source>
</evidence>
<accession>A0ABV5MAD9</accession>
<comment type="caution">
    <text evidence="2">The sequence shown here is derived from an EMBL/GenBank/DDBJ whole genome shotgun (WGS) entry which is preliminary data.</text>
</comment>
<evidence type="ECO:0000259" key="1">
    <source>
        <dbReference type="Pfam" id="PF03551"/>
    </source>
</evidence>
<proteinExistence type="predicted"/>
<keyword evidence="3" id="KW-1185">Reference proteome</keyword>
<dbReference type="InterPro" id="IPR036390">
    <property type="entry name" value="WH_DNA-bd_sf"/>
</dbReference>
<dbReference type="PANTHER" id="PTHR33169">
    <property type="entry name" value="PADR-FAMILY TRANSCRIPTIONAL REGULATOR"/>
    <property type="match status" value="1"/>
</dbReference>
<name>A0ABV5MAD9_9ACTN</name>
<organism evidence="2 3">
    <name type="scientific">Dactylosporangium vinaceum</name>
    <dbReference type="NCBI Taxonomy" id="53362"/>
    <lineage>
        <taxon>Bacteria</taxon>
        <taxon>Bacillati</taxon>
        <taxon>Actinomycetota</taxon>
        <taxon>Actinomycetes</taxon>
        <taxon>Micromonosporales</taxon>
        <taxon>Micromonosporaceae</taxon>
        <taxon>Dactylosporangium</taxon>
    </lineage>
</organism>
<dbReference type="InterPro" id="IPR005149">
    <property type="entry name" value="Tscrpt_reg_PadR_N"/>
</dbReference>
<dbReference type="SUPFAM" id="SSF46785">
    <property type="entry name" value="Winged helix' DNA-binding domain"/>
    <property type="match status" value="1"/>
</dbReference>
<reference evidence="2 3" key="1">
    <citation type="submission" date="2024-09" db="EMBL/GenBank/DDBJ databases">
        <authorList>
            <person name="Sun Q."/>
            <person name="Mori K."/>
        </authorList>
    </citation>
    <scope>NUCLEOTIDE SEQUENCE [LARGE SCALE GENOMIC DNA]</scope>
    <source>
        <strain evidence="2 3">JCM 3307</strain>
    </source>
</reference>
<gene>
    <name evidence="2" type="ORF">ACFFTR_22260</name>
</gene>
<dbReference type="InterPro" id="IPR052509">
    <property type="entry name" value="Metal_resp_DNA-bind_regulator"/>
</dbReference>
<protein>
    <submittedName>
        <fullName evidence="2">PadR family transcriptional regulator</fullName>
    </submittedName>
</protein>
<dbReference type="InterPro" id="IPR036388">
    <property type="entry name" value="WH-like_DNA-bd_sf"/>
</dbReference>
<sequence length="114" mass="12206">MMTDDPPALSTAGLHVLLALGDGPRHGYAIMQAVAAESAGTVQLGPTTLYRTLRTLHDAGLVSEIAHDDPAGDARRRYYQITDAGRRAAGAQLRRLQTLIDIARTKRLIHPGPA</sequence>
<dbReference type="EMBL" id="JBHMCA010000043">
    <property type="protein sequence ID" value="MFB9445813.1"/>
    <property type="molecule type" value="Genomic_DNA"/>
</dbReference>
<dbReference type="RefSeq" id="WP_223093117.1">
    <property type="nucleotide sequence ID" value="NZ_CP061913.1"/>
</dbReference>
<dbReference type="Gene3D" id="1.10.10.10">
    <property type="entry name" value="Winged helix-like DNA-binding domain superfamily/Winged helix DNA-binding domain"/>
    <property type="match status" value="1"/>
</dbReference>
<evidence type="ECO:0000313" key="2">
    <source>
        <dbReference type="EMBL" id="MFB9445813.1"/>
    </source>
</evidence>